<dbReference type="GO" id="GO:0005739">
    <property type="term" value="C:mitochondrion"/>
    <property type="evidence" value="ECO:0007669"/>
    <property type="project" value="TreeGrafter"/>
</dbReference>
<dbReference type="GO" id="GO:0006633">
    <property type="term" value="P:fatty acid biosynthetic process"/>
    <property type="evidence" value="ECO:0007669"/>
    <property type="project" value="InterPro"/>
</dbReference>
<dbReference type="Proteomes" id="UP000076871">
    <property type="component" value="Unassembled WGS sequence"/>
</dbReference>
<evidence type="ECO:0000313" key="2">
    <source>
        <dbReference type="EMBL" id="KZT07453.1"/>
    </source>
</evidence>
<dbReference type="STRING" id="1314785.A0A165ENW1"/>
<keyword evidence="3" id="KW-1185">Reference proteome</keyword>
<accession>A0A165ENW1</accession>
<dbReference type="PANTHER" id="PTHR45728">
    <property type="entry name" value="ACETYL-COA CARBOXYLASE, ISOFORM A"/>
    <property type="match status" value="1"/>
</dbReference>
<dbReference type="PANTHER" id="PTHR45728:SF3">
    <property type="entry name" value="ACETYL-COA CARBOXYLASE"/>
    <property type="match status" value="1"/>
</dbReference>
<dbReference type="GeneID" id="63829478"/>
<dbReference type="RefSeq" id="XP_040765193.1">
    <property type="nucleotide sequence ID" value="XM_040912450.1"/>
</dbReference>
<gene>
    <name evidence="2" type="ORF">LAESUDRAFT_758466</name>
</gene>
<dbReference type="InterPro" id="IPR049076">
    <property type="entry name" value="ACCA"/>
</dbReference>
<protein>
    <recommendedName>
        <fullName evidence="1">Acetyl-CoA carboxylase central domain-containing protein</fullName>
    </recommendedName>
</protein>
<dbReference type="GO" id="GO:0005524">
    <property type="term" value="F:ATP binding"/>
    <property type="evidence" value="ECO:0007669"/>
    <property type="project" value="InterPro"/>
</dbReference>
<feature type="domain" description="Acetyl-CoA carboxylase central" evidence="1">
    <location>
        <begin position="207"/>
        <end position="266"/>
    </location>
</feature>
<dbReference type="GO" id="GO:0003989">
    <property type="term" value="F:acetyl-CoA carboxylase activity"/>
    <property type="evidence" value="ECO:0007669"/>
    <property type="project" value="InterPro"/>
</dbReference>
<organism evidence="2 3">
    <name type="scientific">Laetiporus sulphureus 93-53</name>
    <dbReference type="NCBI Taxonomy" id="1314785"/>
    <lineage>
        <taxon>Eukaryota</taxon>
        <taxon>Fungi</taxon>
        <taxon>Dikarya</taxon>
        <taxon>Basidiomycota</taxon>
        <taxon>Agaricomycotina</taxon>
        <taxon>Agaricomycetes</taxon>
        <taxon>Polyporales</taxon>
        <taxon>Laetiporus</taxon>
    </lineage>
</organism>
<proteinExistence type="predicted"/>
<dbReference type="InterPro" id="IPR013537">
    <property type="entry name" value="AcCoA_COase_cen"/>
</dbReference>
<name>A0A165ENW1_9APHY</name>
<feature type="domain" description="Acetyl-CoA carboxylase central" evidence="1">
    <location>
        <begin position="27"/>
        <end position="201"/>
    </location>
</feature>
<dbReference type="OrthoDB" id="14612at2759"/>
<dbReference type="Pfam" id="PF08326">
    <property type="entry name" value="ACC_central"/>
    <property type="match status" value="2"/>
</dbReference>
<dbReference type="InParanoid" id="A0A165ENW1"/>
<evidence type="ECO:0000259" key="1">
    <source>
        <dbReference type="Pfam" id="PF08326"/>
    </source>
</evidence>
<reference evidence="2 3" key="1">
    <citation type="journal article" date="2016" name="Mol. Biol. Evol.">
        <title>Comparative Genomics of Early-Diverging Mushroom-Forming Fungi Provides Insights into the Origins of Lignocellulose Decay Capabilities.</title>
        <authorList>
            <person name="Nagy L.G."/>
            <person name="Riley R."/>
            <person name="Tritt A."/>
            <person name="Adam C."/>
            <person name="Daum C."/>
            <person name="Floudas D."/>
            <person name="Sun H."/>
            <person name="Yadav J.S."/>
            <person name="Pangilinan J."/>
            <person name="Larsson K.H."/>
            <person name="Matsuura K."/>
            <person name="Barry K."/>
            <person name="Labutti K."/>
            <person name="Kuo R."/>
            <person name="Ohm R.A."/>
            <person name="Bhattacharya S.S."/>
            <person name="Shirouzu T."/>
            <person name="Yoshinaga Y."/>
            <person name="Martin F.M."/>
            <person name="Grigoriev I.V."/>
            <person name="Hibbett D.S."/>
        </authorList>
    </citation>
    <scope>NUCLEOTIDE SEQUENCE [LARGE SCALE GENOMIC DNA]</scope>
    <source>
        <strain evidence="2 3">93-53</strain>
    </source>
</reference>
<sequence>MASTFKDLISMLEIPDLPFSEVSVHCFYGEQGNDVRQPSADVLRELIDSRYTAYDMLLTFCNFHEQWVTFAALEVYVRCAYRAYSLLSIDYEEGDGLDDRDAPHIVIWRFNLPQLLSPPTTPSLQASVSDLTYMINKHQKQPLRTGVIASFPNFAALTRGFDKVTSTLPPFDVQEYHEQYGANNQPPNVLDMALRIFKEIDDLLSLYPQYFTLHNMSSSWEEEQAICNVEPALTYQLELSRLSNYNLTPCFTESKQLHIYHAIMHEN</sequence>
<dbReference type="AlphaFoldDB" id="A0A165ENW1"/>
<evidence type="ECO:0000313" key="3">
    <source>
        <dbReference type="Proteomes" id="UP000076871"/>
    </source>
</evidence>
<dbReference type="EMBL" id="KV427619">
    <property type="protein sequence ID" value="KZT07453.1"/>
    <property type="molecule type" value="Genomic_DNA"/>
</dbReference>